<evidence type="ECO:0000256" key="3">
    <source>
        <dbReference type="ARBA" id="ARBA00022630"/>
    </source>
</evidence>
<dbReference type="PANTHER" id="PTHR19384">
    <property type="entry name" value="NITRIC OXIDE SYNTHASE-RELATED"/>
    <property type="match status" value="1"/>
</dbReference>
<sequence length="681" mass="75308">MINLLRGKSSAVVQPTPTSQLAQSESRRWTQLLPRPRSSTSATSFKEDPSKLPMTIYFGSQTGRTEALANRFHHAAIRCGMQATVKDLYNFDPDQFCTEPLVIFIVSTYTCGGATDNAAHFYFWLQNQKDARTLKKSRRLRAVRYAVFASGDTKYGINFNEFGTTVDAKLEELGATRIMQCCLGDCHSGLGNIFTSWEADIFQTIGLGATHSAAAAKHANSVLLPPKVTHRFVVIDVAEPRAPDRRKRRIDTFTVTPDLKIFFSPPNLIVSEVAYVVSEPKPAMLHVCLAMTVPPFVYSTGDVIRIYPLNPELLVAALAMRLGFSHGPTENRWIQPIPLLPGLESFQDPFPSPTRLFTVLRQYYELISVPPEFVQKLAHYATDPSEAAALTHLASDSRAYHASAAGLTLVGLLRQYPSVQMSLDAFLHTAPRMLPREFSIASSNLVSPTNIHICLDVPPAATSFKNIDRSDGMLGACFMELDALTRKEAKTVLDPIQIPQVRSELVPSDDVPWPELGPSAPVTFIATGAGFALVRAVMEDRCAKDTAKITAKHVLYYGCLTKVCVPYGNHVKLWQSRFDLRVVLACSSDKVEIDAEAPHRYIQDAVDAEVSTILSNLDELQGSVFVSGPASVVKDVRRILVLAKTAQLKQQRVDEQCVDDQCNVWLQDLVCTGRYVERTCV</sequence>
<dbReference type="GO" id="GO:0010181">
    <property type="term" value="F:FMN binding"/>
    <property type="evidence" value="ECO:0007669"/>
    <property type="project" value="InterPro"/>
</dbReference>
<dbReference type="Gene3D" id="3.40.50.360">
    <property type="match status" value="1"/>
</dbReference>
<dbReference type="EC" id="1.6.2.4" evidence="8"/>
<proteinExistence type="predicted"/>
<dbReference type="GO" id="GO:0003958">
    <property type="term" value="F:NADPH-hemoprotein reductase activity"/>
    <property type="evidence" value="ECO:0007669"/>
    <property type="project" value="UniProtKB-EC"/>
</dbReference>
<dbReference type="VEuPathDB" id="FungiDB:H310_06860"/>
<dbReference type="PANTHER" id="PTHR19384:SF17">
    <property type="entry name" value="NADPH--CYTOCHROME P450 REDUCTASE"/>
    <property type="match status" value="1"/>
</dbReference>
<keyword evidence="4" id="KW-0288">FMN</keyword>
<dbReference type="Gene3D" id="3.40.50.80">
    <property type="entry name" value="Nucleotide-binding domain of ferredoxin-NADP reductase (FNR) module"/>
    <property type="match status" value="1"/>
</dbReference>
<dbReference type="Gene3D" id="1.20.990.10">
    <property type="entry name" value="NADPH-cytochrome p450 Reductase, Chain A, domain 3"/>
    <property type="match status" value="1"/>
</dbReference>
<dbReference type="GO" id="GO:0050660">
    <property type="term" value="F:flavin adenine dinucleotide binding"/>
    <property type="evidence" value="ECO:0007669"/>
    <property type="project" value="TreeGrafter"/>
</dbReference>
<dbReference type="SUPFAM" id="SSF52218">
    <property type="entry name" value="Flavoproteins"/>
    <property type="match status" value="1"/>
</dbReference>
<dbReference type="SUPFAM" id="SSF52343">
    <property type="entry name" value="Ferredoxin reductase-like, C-terminal NADP-linked domain"/>
    <property type="match status" value="1"/>
</dbReference>
<keyword evidence="6" id="KW-0521">NADP</keyword>
<gene>
    <name evidence="11" type="ORF">H310_06860</name>
</gene>
<evidence type="ECO:0000313" key="11">
    <source>
        <dbReference type="EMBL" id="ETW01292.1"/>
    </source>
</evidence>
<feature type="region of interest" description="Disordered" evidence="9">
    <location>
        <begin position="1"/>
        <end position="47"/>
    </location>
</feature>
<comment type="cofactor">
    <cofactor evidence="2">
        <name>FAD</name>
        <dbReference type="ChEBI" id="CHEBI:57692"/>
    </cofactor>
</comment>
<evidence type="ECO:0000256" key="4">
    <source>
        <dbReference type="ARBA" id="ARBA00022643"/>
    </source>
</evidence>
<dbReference type="Pfam" id="PF00667">
    <property type="entry name" value="FAD_binding_1"/>
    <property type="match status" value="1"/>
</dbReference>
<name>A0A024U5X8_9STRA</name>
<evidence type="ECO:0000256" key="7">
    <source>
        <dbReference type="ARBA" id="ARBA00023002"/>
    </source>
</evidence>
<evidence type="ECO:0000256" key="5">
    <source>
        <dbReference type="ARBA" id="ARBA00022827"/>
    </source>
</evidence>
<dbReference type="eggNOG" id="KOG1158">
    <property type="taxonomic scope" value="Eukaryota"/>
</dbReference>
<dbReference type="GeneID" id="20083910"/>
<dbReference type="Pfam" id="PF00258">
    <property type="entry name" value="Flavodoxin_1"/>
    <property type="match status" value="1"/>
</dbReference>
<dbReference type="Pfam" id="PF00175">
    <property type="entry name" value="NAD_binding_1"/>
    <property type="match status" value="1"/>
</dbReference>
<dbReference type="GO" id="GO:0005829">
    <property type="term" value="C:cytosol"/>
    <property type="evidence" value="ECO:0007669"/>
    <property type="project" value="TreeGrafter"/>
</dbReference>
<evidence type="ECO:0000256" key="6">
    <source>
        <dbReference type="ARBA" id="ARBA00022857"/>
    </source>
</evidence>
<dbReference type="EMBL" id="KI913963">
    <property type="protein sequence ID" value="ETW01292.1"/>
    <property type="molecule type" value="Genomic_DNA"/>
</dbReference>
<dbReference type="STRING" id="157072.A0A024U5X8"/>
<dbReference type="InterPro" id="IPR003097">
    <property type="entry name" value="CysJ-like_FAD-binding"/>
</dbReference>
<dbReference type="InterPro" id="IPR001094">
    <property type="entry name" value="Flavdoxin-like"/>
</dbReference>
<keyword evidence="7" id="KW-0560">Oxidoreductase</keyword>
<dbReference type="AlphaFoldDB" id="A0A024U5X8"/>
<evidence type="ECO:0000256" key="2">
    <source>
        <dbReference type="ARBA" id="ARBA00001974"/>
    </source>
</evidence>
<organism evidence="11">
    <name type="scientific">Aphanomyces invadans</name>
    <dbReference type="NCBI Taxonomy" id="157072"/>
    <lineage>
        <taxon>Eukaryota</taxon>
        <taxon>Sar</taxon>
        <taxon>Stramenopiles</taxon>
        <taxon>Oomycota</taxon>
        <taxon>Saprolegniomycetes</taxon>
        <taxon>Saprolegniales</taxon>
        <taxon>Verrucalvaceae</taxon>
        <taxon>Aphanomyces</taxon>
    </lineage>
</organism>
<dbReference type="RefSeq" id="XP_008870290.1">
    <property type="nucleotide sequence ID" value="XM_008872068.1"/>
</dbReference>
<evidence type="ECO:0000259" key="10">
    <source>
        <dbReference type="PROSITE" id="PS50902"/>
    </source>
</evidence>
<evidence type="ECO:0000256" key="1">
    <source>
        <dbReference type="ARBA" id="ARBA00001917"/>
    </source>
</evidence>
<dbReference type="SUPFAM" id="SSF63380">
    <property type="entry name" value="Riboflavin synthase domain-like"/>
    <property type="match status" value="1"/>
</dbReference>
<evidence type="ECO:0000256" key="8">
    <source>
        <dbReference type="ARBA" id="ARBA00023797"/>
    </source>
</evidence>
<protein>
    <recommendedName>
        <fullName evidence="8">NADPH--hemoprotein reductase</fullName>
        <ecNumber evidence="8">1.6.2.4</ecNumber>
    </recommendedName>
</protein>
<comment type="cofactor">
    <cofactor evidence="1">
        <name>FMN</name>
        <dbReference type="ChEBI" id="CHEBI:58210"/>
    </cofactor>
</comment>
<dbReference type="InterPro" id="IPR001433">
    <property type="entry name" value="OxRdtase_FAD/NAD-bd"/>
</dbReference>
<dbReference type="OrthoDB" id="1856718at2759"/>
<dbReference type="InterPro" id="IPR008254">
    <property type="entry name" value="Flavodoxin/NO_synth"/>
</dbReference>
<accession>A0A024U5X8</accession>
<dbReference type="InterPro" id="IPR023173">
    <property type="entry name" value="NADPH_Cyt_P450_Rdtase_alpha"/>
</dbReference>
<keyword evidence="3" id="KW-0285">Flavoprotein</keyword>
<dbReference type="InterPro" id="IPR039261">
    <property type="entry name" value="FNR_nucleotide-bd"/>
</dbReference>
<dbReference type="InterPro" id="IPR017938">
    <property type="entry name" value="Riboflavin_synthase-like_b-brl"/>
</dbReference>
<keyword evidence="5" id="KW-0274">FAD</keyword>
<feature type="compositionally biased region" description="Polar residues" evidence="9">
    <location>
        <begin position="11"/>
        <end position="24"/>
    </location>
</feature>
<dbReference type="PROSITE" id="PS50902">
    <property type="entry name" value="FLAVODOXIN_LIKE"/>
    <property type="match status" value="1"/>
</dbReference>
<dbReference type="PRINTS" id="PR00369">
    <property type="entry name" value="FLAVODOXIN"/>
</dbReference>
<feature type="domain" description="Flavodoxin-like" evidence="10">
    <location>
        <begin position="54"/>
        <end position="202"/>
    </location>
</feature>
<evidence type="ECO:0000256" key="9">
    <source>
        <dbReference type="SAM" id="MobiDB-lite"/>
    </source>
</evidence>
<dbReference type="InterPro" id="IPR029039">
    <property type="entry name" value="Flavoprotein-like_sf"/>
</dbReference>
<reference evidence="11" key="1">
    <citation type="submission" date="2013-12" db="EMBL/GenBank/DDBJ databases">
        <title>The Genome Sequence of Aphanomyces invadans NJM9701.</title>
        <authorList>
            <consortium name="The Broad Institute Genomics Platform"/>
            <person name="Russ C."/>
            <person name="Tyler B."/>
            <person name="van West P."/>
            <person name="Dieguez-Uribeondo J."/>
            <person name="Young S.K."/>
            <person name="Zeng Q."/>
            <person name="Gargeya S."/>
            <person name="Fitzgerald M."/>
            <person name="Abouelleil A."/>
            <person name="Alvarado L."/>
            <person name="Chapman S.B."/>
            <person name="Gainer-Dewar J."/>
            <person name="Goldberg J."/>
            <person name="Griggs A."/>
            <person name="Gujja S."/>
            <person name="Hansen M."/>
            <person name="Howarth C."/>
            <person name="Imamovic A."/>
            <person name="Ireland A."/>
            <person name="Larimer J."/>
            <person name="McCowan C."/>
            <person name="Murphy C."/>
            <person name="Pearson M."/>
            <person name="Poon T.W."/>
            <person name="Priest M."/>
            <person name="Roberts A."/>
            <person name="Saif S."/>
            <person name="Shea T."/>
            <person name="Sykes S."/>
            <person name="Wortman J."/>
            <person name="Nusbaum C."/>
            <person name="Birren B."/>
        </authorList>
    </citation>
    <scope>NUCLEOTIDE SEQUENCE [LARGE SCALE GENOMIC DNA]</scope>
    <source>
        <strain evidence="11">NJM9701</strain>
    </source>
</reference>